<name>A0A251MRM2_PRUPE</name>
<keyword evidence="2" id="KW-1185">Reference proteome</keyword>
<dbReference type="Proteomes" id="UP000006882">
    <property type="component" value="Chromosome G8"/>
</dbReference>
<gene>
    <name evidence="1" type="ORF">PRUPE_8G022300</name>
</gene>
<sequence length="74" mass="8420">MMFEAFENLFGVNMGMNGWCSSKAKDSPSLSHNFSPSSADGLTNFYRNLIFQRNFKKSIVKMLASMKFLQNVNI</sequence>
<dbReference type="Gramene" id="ONH89888">
    <property type="protein sequence ID" value="ONH89888"/>
    <property type="gene ID" value="PRUPE_8G022300"/>
</dbReference>
<evidence type="ECO:0000313" key="1">
    <source>
        <dbReference type="EMBL" id="ONH89888.1"/>
    </source>
</evidence>
<dbReference type="EMBL" id="CM007658">
    <property type="protein sequence ID" value="ONH89888.1"/>
    <property type="molecule type" value="Genomic_DNA"/>
</dbReference>
<proteinExistence type="predicted"/>
<reference evidence="1 2" key="1">
    <citation type="journal article" date="2013" name="Nat. Genet.">
        <title>The high-quality draft genome of peach (Prunus persica) identifies unique patterns of genetic diversity, domestication and genome evolution.</title>
        <authorList>
            <consortium name="International Peach Genome Initiative"/>
            <person name="Verde I."/>
            <person name="Abbott A.G."/>
            <person name="Scalabrin S."/>
            <person name="Jung S."/>
            <person name="Shu S."/>
            <person name="Marroni F."/>
            <person name="Zhebentyayeva T."/>
            <person name="Dettori M.T."/>
            <person name="Grimwood J."/>
            <person name="Cattonaro F."/>
            <person name="Zuccolo A."/>
            <person name="Rossini L."/>
            <person name="Jenkins J."/>
            <person name="Vendramin E."/>
            <person name="Meisel L.A."/>
            <person name="Decroocq V."/>
            <person name="Sosinski B."/>
            <person name="Prochnik S."/>
            <person name="Mitros T."/>
            <person name="Policriti A."/>
            <person name="Cipriani G."/>
            <person name="Dondini L."/>
            <person name="Ficklin S."/>
            <person name="Goodstein D.M."/>
            <person name="Xuan P."/>
            <person name="Del Fabbro C."/>
            <person name="Aramini V."/>
            <person name="Copetti D."/>
            <person name="Gonzalez S."/>
            <person name="Horner D.S."/>
            <person name="Falchi R."/>
            <person name="Lucas S."/>
            <person name="Mica E."/>
            <person name="Maldonado J."/>
            <person name="Lazzari B."/>
            <person name="Bielenberg D."/>
            <person name="Pirona R."/>
            <person name="Miculan M."/>
            <person name="Barakat A."/>
            <person name="Testolin R."/>
            <person name="Stella A."/>
            <person name="Tartarini S."/>
            <person name="Tonutti P."/>
            <person name="Arus P."/>
            <person name="Orellana A."/>
            <person name="Wells C."/>
            <person name="Main D."/>
            <person name="Vizzotto G."/>
            <person name="Silva H."/>
            <person name="Salamini F."/>
            <person name="Schmutz J."/>
            <person name="Morgante M."/>
            <person name="Rokhsar D.S."/>
        </authorList>
    </citation>
    <scope>NUCLEOTIDE SEQUENCE [LARGE SCALE GENOMIC DNA]</scope>
    <source>
        <strain evidence="2">cv. Nemared</strain>
    </source>
</reference>
<organism evidence="1 2">
    <name type="scientific">Prunus persica</name>
    <name type="common">Peach</name>
    <name type="synonym">Amygdalus persica</name>
    <dbReference type="NCBI Taxonomy" id="3760"/>
    <lineage>
        <taxon>Eukaryota</taxon>
        <taxon>Viridiplantae</taxon>
        <taxon>Streptophyta</taxon>
        <taxon>Embryophyta</taxon>
        <taxon>Tracheophyta</taxon>
        <taxon>Spermatophyta</taxon>
        <taxon>Magnoliopsida</taxon>
        <taxon>eudicotyledons</taxon>
        <taxon>Gunneridae</taxon>
        <taxon>Pentapetalae</taxon>
        <taxon>rosids</taxon>
        <taxon>fabids</taxon>
        <taxon>Rosales</taxon>
        <taxon>Rosaceae</taxon>
        <taxon>Amygdaloideae</taxon>
        <taxon>Amygdaleae</taxon>
        <taxon>Prunus</taxon>
    </lineage>
</organism>
<dbReference type="AlphaFoldDB" id="A0A251MRM2"/>
<protein>
    <submittedName>
        <fullName evidence="1">Uncharacterized protein</fullName>
    </submittedName>
</protein>
<evidence type="ECO:0000313" key="2">
    <source>
        <dbReference type="Proteomes" id="UP000006882"/>
    </source>
</evidence>
<accession>A0A251MRM2</accession>